<accession>A0ABP8Q2M4</accession>
<comment type="caution">
    <text evidence="3">The sequence shown here is derived from an EMBL/GenBank/DDBJ whole genome shotgun (WGS) entry which is preliminary data.</text>
</comment>
<feature type="domain" description="SMODS and SLOG-associating 2TM effector" evidence="2">
    <location>
        <begin position="30"/>
        <end position="215"/>
    </location>
</feature>
<proteinExistence type="predicted"/>
<organism evidence="3 4">
    <name type="scientific">Pseudaeromonas paramecii</name>
    <dbReference type="NCBI Taxonomy" id="2138166"/>
    <lineage>
        <taxon>Bacteria</taxon>
        <taxon>Pseudomonadati</taxon>
        <taxon>Pseudomonadota</taxon>
        <taxon>Gammaproteobacteria</taxon>
        <taxon>Aeromonadales</taxon>
        <taxon>Aeromonadaceae</taxon>
        <taxon>Pseudaeromonas</taxon>
    </lineage>
</organism>
<feature type="transmembrane region" description="Helical" evidence="1">
    <location>
        <begin position="60"/>
        <end position="79"/>
    </location>
</feature>
<keyword evidence="1" id="KW-1133">Transmembrane helix</keyword>
<dbReference type="Proteomes" id="UP001501321">
    <property type="component" value="Unassembled WGS sequence"/>
</dbReference>
<sequence>MALPPHKTKLANLGNIDMDLSLSPKDVACKEQREKLIASMKTTAINRYNASNRLSWQAKVTFSVSTLFSLGLIFIPLMQLAKAPLILNGDILSAIQIFLAVAILVYSIIIGTARFELRSEQLNDCGDKIKNLIRELRVVNIEDKSKEADILKDFQKQYATIIADVENHERSDYILTILRSPDLFQLSFLGRVNYCIKYYLLAIIPYITPIVLVTIELFLITDMFGATSVFSPYLTASK</sequence>
<gene>
    <name evidence="3" type="ORF">GCM10023095_10580</name>
</gene>
<keyword evidence="1" id="KW-0812">Transmembrane</keyword>
<name>A0ABP8Q2M4_9GAMM</name>
<feature type="transmembrane region" description="Helical" evidence="1">
    <location>
        <begin position="198"/>
        <end position="220"/>
    </location>
</feature>
<dbReference type="EMBL" id="BAABFC010000007">
    <property type="protein sequence ID" value="GAA4496111.1"/>
    <property type="molecule type" value="Genomic_DNA"/>
</dbReference>
<evidence type="ECO:0000256" key="1">
    <source>
        <dbReference type="SAM" id="Phobius"/>
    </source>
</evidence>
<dbReference type="NCBIfam" id="NF033631">
    <property type="entry name" value="SLATT_5"/>
    <property type="match status" value="1"/>
</dbReference>
<keyword evidence="1" id="KW-0472">Membrane</keyword>
<feature type="transmembrane region" description="Helical" evidence="1">
    <location>
        <begin position="91"/>
        <end position="113"/>
    </location>
</feature>
<reference evidence="4" key="1">
    <citation type="journal article" date="2019" name="Int. J. Syst. Evol. Microbiol.">
        <title>The Global Catalogue of Microorganisms (GCM) 10K type strain sequencing project: providing services to taxonomists for standard genome sequencing and annotation.</title>
        <authorList>
            <consortium name="The Broad Institute Genomics Platform"/>
            <consortium name="The Broad Institute Genome Sequencing Center for Infectious Disease"/>
            <person name="Wu L."/>
            <person name="Ma J."/>
        </authorList>
    </citation>
    <scope>NUCLEOTIDE SEQUENCE [LARGE SCALE GENOMIC DNA]</scope>
    <source>
        <strain evidence="4">JCM 32226</strain>
    </source>
</reference>
<dbReference type="Pfam" id="PF18160">
    <property type="entry name" value="SLATT_5"/>
    <property type="match status" value="1"/>
</dbReference>
<evidence type="ECO:0000313" key="4">
    <source>
        <dbReference type="Proteomes" id="UP001501321"/>
    </source>
</evidence>
<keyword evidence="4" id="KW-1185">Reference proteome</keyword>
<protein>
    <recommendedName>
        <fullName evidence="2">SMODS and SLOG-associating 2TM effector domain-containing protein</fullName>
    </recommendedName>
</protein>
<evidence type="ECO:0000259" key="2">
    <source>
        <dbReference type="Pfam" id="PF18160"/>
    </source>
</evidence>
<evidence type="ECO:0000313" key="3">
    <source>
        <dbReference type="EMBL" id="GAA4496111.1"/>
    </source>
</evidence>
<dbReference type="InterPro" id="IPR041115">
    <property type="entry name" value="SLATT_5"/>
</dbReference>